<reference evidence="2 3" key="1">
    <citation type="journal article" date="2015" name="Fungal Genet. Biol.">
        <title>Evolution of novel wood decay mechanisms in Agaricales revealed by the genome sequences of Fistulina hepatica and Cylindrobasidium torrendii.</title>
        <authorList>
            <person name="Floudas D."/>
            <person name="Held B.W."/>
            <person name="Riley R."/>
            <person name="Nagy L.G."/>
            <person name="Koehler G."/>
            <person name="Ransdell A.S."/>
            <person name="Younus H."/>
            <person name="Chow J."/>
            <person name="Chiniquy J."/>
            <person name="Lipzen A."/>
            <person name="Tritt A."/>
            <person name="Sun H."/>
            <person name="Haridas S."/>
            <person name="LaButti K."/>
            <person name="Ohm R.A."/>
            <person name="Kues U."/>
            <person name="Blanchette R.A."/>
            <person name="Grigoriev I.V."/>
            <person name="Minto R.E."/>
            <person name="Hibbett D.S."/>
        </authorList>
    </citation>
    <scope>NUCLEOTIDE SEQUENCE [LARGE SCALE GENOMIC DNA]</scope>
    <source>
        <strain evidence="2 3">ATCC 64428</strain>
    </source>
</reference>
<protein>
    <submittedName>
        <fullName evidence="2">Uncharacterized protein</fullName>
    </submittedName>
</protein>
<feature type="region of interest" description="Disordered" evidence="1">
    <location>
        <begin position="237"/>
        <end position="296"/>
    </location>
</feature>
<feature type="region of interest" description="Disordered" evidence="1">
    <location>
        <begin position="88"/>
        <end position="119"/>
    </location>
</feature>
<gene>
    <name evidence="2" type="ORF">FISHEDRAFT_56135</name>
</gene>
<evidence type="ECO:0000313" key="3">
    <source>
        <dbReference type="Proteomes" id="UP000054144"/>
    </source>
</evidence>
<dbReference type="EMBL" id="KN881645">
    <property type="protein sequence ID" value="KIY52157.1"/>
    <property type="molecule type" value="Genomic_DNA"/>
</dbReference>
<sequence length="296" mass="32231">MAADRSYTNVETSMAKTDTGNMCINTGTGSDTDSGDEADIESCCSDAGSDDKSANVNPDCLPSRLRTQNPAVTPQALASLSLNPSLTSAPLTLPSPPSPALVPSGPSTTPNSPRLRPRPTHLTVVPFMFGVDAVRDESRYSPCVHPHNHFPTYSTSRWQTTSNDFGSETPLVWEPANSQGELPDLQAHCAPNSDSDSENKVAAAKLRHKRAALRATRCTRRLRQVIMQMKCESAMRARSEGVKRTKRNGGRRSRFDGVRRAKVDGISRSKHVGSRHRVCDSPGGVRKLHERETSRI</sequence>
<dbReference type="Proteomes" id="UP000054144">
    <property type="component" value="Unassembled WGS sequence"/>
</dbReference>
<keyword evidence="3" id="KW-1185">Reference proteome</keyword>
<proteinExistence type="predicted"/>
<dbReference type="AlphaFoldDB" id="A0A0D7AKP5"/>
<feature type="region of interest" description="Disordered" evidence="1">
    <location>
        <begin position="1"/>
        <end position="66"/>
    </location>
</feature>
<accession>A0A0D7AKP5</accession>
<name>A0A0D7AKP5_9AGAR</name>
<feature type="compositionally biased region" description="Basic and acidic residues" evidence="1">
    <location>
        <begin position="287"/>
        <end position="296"/>
    </location>
</feature>
<organism evidence="2 3">
    <name type="scientific">Fistulina hepatica ATCC 64428</name>
    <dbReference type="NCBI Taxonomy" id="1128425"/>
    <lineage>
        <taxon>Eukaryota</taxon>
        <taxon>Fungi</taxon>
        <taxon>Dikarya</taxon>
        <taxon>Basidiomycota</taxon>
        <taxon>Agaricomycotina</taxon>
        <taxon>Agaricomycetes</taxon>
        <taxon>Agaricomycetidae</taxon>
        <taxon>Agaricales</taxon>
        <taxon>Fistulinaceae</taxon>
        <taxon>Fistulina</taxon>
    </lineage>
</organism>
<evidence type="ECO:0000256" key="1">
    <source>
        <dbReference type="SAM" id="MobiDB-lite"/>
    </source>
</evidence>
<feature type="compositionally biased region" description="Basic and acidic residues" evidence="1">
    <location>
        <begin position="253"/>
        <end position="267"/>
    </location>
</feature>
<evidence type="ECO:0000313" key="2">
    <source>
        <dbReference type="EMBL" id="KIY52157.1"/>
    </source>
</evidence>
<feature type="compositionally biased region" description="Polar residues" evidence="1">
    <location>
        <begin position="1"/>
        <end position="32"/>
    </location>
</feature>